<evidence type="ECO:0000256" key="5">
    <source>
        <dbReference type="ARBA" id="ARBA00023136"/>
    </source>
</evidence>
<dbReference type="OrthoDB" id="440553at2759"/>
<accession>A0A1E5RR43</accession>
<dbReference type="EMBL" id="LPNN01000004">
    <property type="protein sequence ID" value="OEJ89331.1"/>
    <property type="molecule type" value="Genomic_DNA"/>
</dbReference>
<feature type="transmembrane region" description="Helical" evidence="8">
    <location>
        <begin position="218"/>
        <end position="237"/>
    </location>
</feature>
<evidence type="ECO:0000259" key="9">
    <source>
        <dbReference type="PROSITE" id="PS50850"/>
    </source>
</evidence>
<feature type="transmembrane region" description="Helical" evidence="8">
    <location>
        <begin position="426"/>
        <end position="452"/>
    </location>
</feature>
<dbReference type="VEuPathDB" id="FungiDB:AWRI3580_g1625"/>
<feature type="transmembrane region" description="Helical" evidence="8">
    <location>
        <begin position="489"/>
        <end position="512"/>
    </location>
</feature>
<feature type="transmembrane region" description="Helical" evidence="8">
    <location>
        <begin position="97"/>
        <end position="117"/>
    </location>
</feature>
<name>A0A1E5RR43_HANUV</name>
<keyword evidence="5 8" id="KW-0472">Membrane</keyword>
<feature type="transmembrane region" description="Helical" evidence="8">
    <location>
        <begin position="399"/>
        <end position="420"/>
    </location>
</feature>
<dbReference type="InterPro" id="IPR011701">
    <property type="entry name" value="MFS"/>
</dbReference>
<feature type="region of interest" description="Disordered" evidence="7">
    <location>
        <begin position="1"/>
        <end position="41"/>
    </location>
</feature>
<dbReference type="Pfam" id="PF07690">
    <property type="entry name" value="MFS_1"/>
    <property type="match status" value="1"/>
</dbReference>
<evidence type="ECO:0000256" key="2">
    <source>
        <dbReference type="ARBA" id="ARBA00022448"/>
    </source>
</evidence>
<feature type="transmembrane region" description="Helical" evidence="8">
    <location>
        <begin position="464"/>
        <end position="483"/>
    </location>
</feature>
<organism evidence="10 11">
    <name type="scientific">Hanseniaspora uvarum</name>
    <name type="common">Yeast</name>
    <name type="synonym">Kloeckera apiculata</name>
    <dbReference type="NCBI Taxonomy" id="29833"/>
    <lineage>
        <taxon>Eukaryota</taxon>
        <taxon>Fungi</taxon>
        <taxon>Dikarya</taxon>
        <taxon>Ascomycota</taxon>
        <taxon>Saccharomycotina</taxon>
        <taxon>Saccharomycetes</taxon>
        <taxon>Saccharomycodales</taxon>
        <taxon>Saccharomycodaceae</taxon>
        <taxon>Hanseniaspora</taxon>
    </lineage>
</organism>
<feature type="compositionally biased region" description="Basic and acidic residues" evidence="7">
    <location>
        <begin position="27"/>
        <end position="41"/>
    </location>
</feature>
<sequence>MNEEEFNTSDDQNSVSTLDHQPPLTLEKTKEEEVKDINKDDDQQDYPYSCIPKAQMYFIISLLGSVGLLSTIAGPSLFGCLNDVEKSFNVSSQKVDLLITVYSAVQGISPSIVSYFVDARFISKRNATILGALVYAWMSFGITQCKHYNGLFALRFFQSFAISPVISINNSVCADLAPKKARGLITGVVGGVQVSLGSAFAPVISAALTERFGSYKAMFYYLFILAISSTILTFFCLPSTDRSDVGNGYKMPSNIYDRAPIIYTKYWKSRVYKKEYPDSIIPPKRSSPLMPFTIIKKLEVVVLLLASGLQFTQWTVAMTAMSHILANKHYNKSTLEIGKCFLAIGLPTLCSIVGSGKLMNLSYKVQKKKHDEFIAKSIENPDFDPEHPKYKLNLYHTRLYYATPAQVLSTICFIIYGWLLNKNESLWLVLLFVGIASLFSNGILPMSTVVIIESHPDAGSSAAALLNFGRCELAAIFVAVYTYMVNTWNVGWCFTFLGILTLISSACLQYVMKKQPYWEYERMKNAKSISEEDESSTIEKSIEN</sequence>
<dbReference type="PANTHER" id="PTHR23502:SF51">
    <property type="entry name" value="QUINIDINE RESISTANCE PROTEIN 1-RELATED"/>
    <property type="match status" value="1"/>
</dbReference>
<gene>
    <name evidence="10" type="ORF">AWRI3580_g1625</name>
</gene>
<keyword evidence="2" id="KW-0813">Transport</keyword>
<evidence type="ECO:0000256" key="4">
    <source>
        <dbReference type="ARBA" id="ARBA00022989"/>
    </source>
</evidence>
<reference evidence="11" key="1">
    <citation type="journal article" date="2016" name="Genome Announc.">
        <title>Genome sequences of three species of Hanseniaspora isolated from spontaneous wine fermentations.</title>
        <authorList>
            <person name="Sternes P.R."/>
            <person name="Lee D."/>
            <person name="Kutyna D.R."/>
            <person name="Borneman A.R."/>
        </authorList>
    </citation>
    <scope>NUCLEOTIDE SEQUENCE [LARGE SCALE GENOMIC DNA]</scope>
    <source>
        <strain evidence="11">AWRI3580</strain>
    </source>
</reference>
<comment type="caution">
    <text evidence="10">The sequence shown here is derived from an EMBL/GenBank/DDBJ whole genome shotgun (WGS) entry which is preliminary data.</text>
</comment>
<evidence type="ECO:0000256" key="7">
    <source>
        <dbReference type="SAM" id="MobiDB-lite"/>
    </source>
</evidence>
<feature type="compositionally biased region" description="Polar residues" evidence="7">
    <location>
        <begin position="9"/>
        <end position="19"/>
    </location>
</feature>
<dbReference type="InterPro" id="IPR020846">
    <property type="entry name" value="MFS_dom"/>
</dbReference>
<dbReference type="SUPFAM" id="SSF103473">
    <property type="entry name" value="MFS general substrate transporter"/>
    <property type="match status" value="1"/>
</dbReference>
<feature type="domain" description="Major facilitator superfamily (MFS) profile" evidence="9">
    <location>
        <begin position="59"/>
        <end position="516"/>
    </location>
</feature>
<feature type="region of interest" description="Disordered" evidence="7">
    <location>
        <begin position="525"/>
        <end position="544"/>
    </location>
</feature>
<dbReference type="PROSITE" id="PS50850">
    <property type="entry name" value="MFS"/>
    <property type="match status" value="1"/>
</dbReference>
<dbReference type="AlphaFoldDB" id="A0A1E5RR43"/>
<protein>
    <submittedName>
        <fullName evidence="10">Quinidine resistance protein 2</fullName>
    </submittedName>
</protein>
<evidence type="ECO:0000256" key="3">
    <source>
        <dbReference type="ARBA" id="ARBA00022692"/>
    </source>
</evidence>
<dbReference type="GO" id="GO:0005886">
    <property type="term" value="C:plasma membrane"/>
    <property type="evidence" value="ECO:0007669"/>
    <property type="project" value="TreeGrafter"/>
</dbReference>
<dbReference type="GO" id="GO:0022857">
    <property type="term" value="F:transmembrane transporter activity"/>
    <property type="evidence" value="ECO:0007669"/>
    <property type="project" value="InterPro"/>
</dbReference>
<feature type="transmembrane region" description="Helical" evidence="8">
    <location>
        <begin position="300"/>
        <end position="321"/>
    </location>
</feature>
<keyword evidence="3 8" id="KW-0812">Transmembrane</keyword>
<evidence type="ECO:0000256" key="1">
    <source>
        <dbReference type="ARBA" id="ARBA00004141"/>
    </source>
</evidence>
<evidence type="ECO:0000313" key="11">
    <source>
        <dbReference type="Proteomes" id="UP000095358"/>
    </source>
</evidence>
<dbReference type="STRING" id="29833.A0A1E5RR43"/>
<feature type="transmembrane region" description="Helical" evidence="8">
    <location>
        <begin position="184"/>
        <end position="206"/>
    </location>
</feature>
<dbReference type="PANTHER" id="PTHR23502">
    <property type="entry name" value="MAJOR FACILITATOR SUPERFAMILY"/>
    <property type="match status" value="1"/>
</dbReference>
<feature type="transmembrane region" description="Helical" evidence="8">
    <location>
        <begin position="56"/>
        <end position="77"/>
    </location>
</feature>
<keyword evidence="4 8" id="KW-1133">Transmembrane helix</keyword>
<evidence type="ECO:0000256" key="6">
    <source>
        <dbReference type="ARBA" id="ARBA00038347"/>
    </source>
</evidence>
<comment type="subcellular location">
    <subcellularLocation>
        <location evidence="1">Membrane</location>
        <topology evidence="1">Multi-pass membrane protein</topology>
    </subcellularLocation>
</comment>
<comment type="similarity">
    <text evidence="6">Belongs to the major facilitator superfamily. CAR1 family.</text>
</comment>
<proteinExistence type="inferred from homology"/>
<evidence type="ECO:0000313" key="10">
    <source>
        <dbReference type="EMBL" id="OEJ89331.1"/>
    </source>
</evidence>
<dbReference type="Gene3D" id="1.20.1250.20">
    <property type="entry name" value="MFS general substrate transporter like domains"/>
    <property type="match status" value="1"/>
</dbReference>
<keyword evidence="11" id="KW-1185">Reference proteome</keyword>
<evidence type="ECO:0000256" key="8">
    <source>
        <dbReference type="SAM" id="Phobius"/>
    </source>
</evidence>
<dbReference type="Proteomes" id="UP000095358">
    <property type="component" value="Unassembled WGS sequence"/>
</dbReference>
<dbReference type="InterPro" id="IPR036259">
    <property type="entry name" value="MFS_trans_sf"/>
</dbReference>